<dbReference type="Gene3D" id="3.30.565.10">
    <property type="entry name" value="Histidine kinase-like ATPase, C-terminal domain"/>
    <property type="match status" value="1"/>
</dbReference>
<dbReference type="PROSITE" id="PS50885">
    <property type="entry name" value="HAMP"/>
    <property type="match status" value="1"/>
</dbReference>
<name>A0ABP8CIM6_9ACTN</name>
<evidence type="ECO:0000256" key="5">
    <source>
        <dbReference type="ARBA" id="ARBA00022679"/>
    </source>
</evidence>
<dbReference type="InterPro" id="IPR003660">
    <property type="entry name" value="HAMP_dom"/>
</dbReference>
<organism evidence="14 15">
    <name type="scientific">Actinomadura meridiana</name>
    <dbReference type="NCBI Taxonomy" id="559626"/>
    <lineage>
        <taxon>Bacteria</taxon>
        <taxon>Bacillati</taxon>
        <taxon>Actinomycetota</taxon>
        <taxon>Actinomycetes</taxon>
        <taxon>Streptosporangiales</taxon>
        <taxon>Thermomonosporaceae</taxon>
        <taxon>Actinomadura</taxon>
    </lineage>
</organism>
<dbReference type="CDD" id="cd00082">
    <property type="entry name" value="HisKA"/>
    <property type="match status" value="1"/>
</dbReference>
<evidence type="ECO:0000313" key="15">
    <source>
        <dbReference type="Proteomes" id="UP001501710"/>
    </source>
</evidence>
<evidence type="ECO:0000256" key="6">
    <source>
        <dbReference type="ARBA" id="ARBA00022692"/>
    </source>
</evidence>
<dbReference type="RefSeq" id="WP_344903823.1">
    <property type="nucleotide sequence ID" value="NZ_BAABAS010000021.1"/>
</dbReference>
<accession>A0ABP8CIM6</accession>
<keyword evidence="5" id="KW-0808">Transferase</keyword>
<dbReference type="InterPro" id="IPR036890">
    <property type="entry name" value="HATPase_C_sf"/>
</dbReference>
<dbReference type="CDD" id="cd00075">
    <property type="entry name" value="HATPase"/>
    <property type="match status" value="1"/>
</dbReference>
<dbReference type="InterPro" id="IPR050428">
    <property type="entry name" value="TCS_sensor_his_kinase"/>
</dbReference>
<evidence type="ECO:0000256" key="3">
    <source>
        <dbReference type="ARBA" id="ARBA00012438"/>
    </source>
</evidence>
<dbReference type="InterPro" id="IPR005467">
    <property type="entry name" value="His_kinase_dom"/>
</dbReference>
<keyword evidence="9" id="KW-0902">Two-component regulatory system</keyword>
<dbReference type="InterPro" id="IPR004358">
    <property type="entry name" value="Sig_transdc_His_kin-like_C"/>
</dbReference>
<dbReference type="SMART" id="SM00388">
    <property type="entry name" value="HisKA"/>
    <property type="match status" value="1"/>
</dbReference>
<evidence type="ECO:0000259" key="12">
    <source>
        <dbReference type="PROSITE" id="PS50109"/>
    </source>
</evidence>
<dbReference type="SMART" id="SM00387">
    <property type="entry name" value="HATPase_c"/>
    <property type="match status" value="1"/>
</dbReference>
<evidence type="ECO:0000256" key="8">
    <source>
        <dbReference type="ARBA" id="ARBA00022989"/>
    </source>
</evidence>
<dbReference type="InterPro" id="IPR003594">
    <property type="entry name" value="HATPase_dom"/>
</dbReference>
<comment type="caution">
    <text evidence="14">The sequence shown here is derived from an EMBL/GenBank/DDBJ whole genome shotgun (WGS) entry which is preliminary data.</text>
</comment>
<keyword evidence="8 11" id="KW-1133">Transmembrane helix</keyword>
<protein>
    <recommendedName>
        <fullName evidence="3">histidine kinase</fullName>
        <ecNumber evidence="3">2.7.13.3</ecNumber>
    </recommendedName>
</protein>
<dbReference type="PRINTS" id="PR00344">
    <property type="entry name" value="BCTRLSENSOR"/>
</dbReference>
<evidence type="ECO:0000256" key="2">
    <source>
        <dbReference type="ARBA" id="ARBA00004236"/>
    </source>
</evidence>
<dbReference type="GO" id="GO:0016301">
    <property type="term" value="F:kinase activity"/>
    <property type="evidence" value="ECO:0007669"/>
    <property type="project" value="UniProtKB-KW"/>
</dbReference>
<evidence type="ECO:0000313" key="14">
    <source>
        <dbReference type="EMBL" id="GAA4239726.1"/>
    </source>
</evidence>
<evidence type="ECO:0000256" key="10">
    <source>
        <dbReference type="ARBA" id="ARBA00023136"/>
    </source>
</evidence>
<dbReference type="InterPro" id="IPR003661">
    <property type="entry name" value="HisK_dim/P_dom"/>
</dbReference>
<dbReference type="PANTHER" id="PTHR45436:SF5">
    <property type="entry name" value="SENSOR HISTIDINE KINASE TRCS"/>
    <property type="match status" value="1"/>
</dbReference>
<evidence type="ECO:0000256" key="1">
    <source>
        <dbReference type="ARBA" id="ARBA00000085"/>
    </source>
</evidence>
<dbReference type="SUPFAM" id="SSF55874">
    <property type="entry name" value="ATPase domain of HSP90 chaperone/DNA topoisomerase II/histidine kinase"/>
    <property type="match status" value="1"/>
</dbReference>
<comment type="subcellular location">
    <subcellularLocation>
        <location evidence="2">Cell membrane</location>
    </subcellularLocation>
</comment>
<keyword evidence="7 14" id="KW-0418">Kinase</keyword>
<gene>
    <name evidence="14" type="ORF">GCM10022254_61090</name>
</gene>
<dbReference type="Gene3D" id="1.10.287.130">
    <property type="match status" value="1"/>
</dbReference>
<dbReference type="PROSITE" id="PS50109">
    <property type="entry name" value="HIS_KIN"/>
    <property type="match status" value="1"/>
</dbReference>
<feature type="domain" description="HAMP" evidence="13">
    <location>
        <begin position="193"/>
        <end position="246"/>
    </location>
</feature>
<dbReference type="Pfam" id="PF02518">
    <property type="entry name" value="HATPase_c"/>
    <property type="match status" value="1"/>
</dbReference>
<evidence type="ECO:0000259" key="13">
    <source>
        <dbReference type="PROSITE" id="PS50885"/>
    </source>
</evidence>
<dbReference type="EC" id="2.7.13.3" evidence="3"/>
<keyword evidence="15" id="KW-1185">Reference proteome</keyword>
<feature type="domain" description="Histidine kinase" evidence="12">
    <location>
        <begin position="254"/>
        <end position="460"/>
    </location>
</feature>
<keyword evidence="4" id="KW-0597">Phosphoprotein</keyword>
<comment type="catalytic activity">
    <reaction evidence="1">
        <text>ATP + protein L-histidine = ADP + protein N-phospho-L-histidine.</text>
        <dbReference type="EC" id="2.7.13.3"/>
    </reaction>
</comment>
<dbReference type="InterPro" id="IPR036097">
    <property type="entry name" value="HisK_dim/P_sf"/>
</dbReference>
<evidence type="ECO:0000256" key="4">
    <source>
        <dbReference type="ARBA" id="ARBA00022553"/>
    </source>
</evidence>
<feature type="transmembrane region" description="Helical" evidence="11">
    <location>
        <begin position="26"/>
        <end position="47"/>
    </location>
</feature>
<keyword evidence="10 11" id="KW-0472">Membrane</keyword>
<dbReference type="EMBL" id="BAABAS010000021">
    <property type="protein sequence ID" value="GAA4239726.1"/>
    <property type="molecule type" value="Genomic_DNA"/>
</dbReference>
<evidence type="ECO:0000256" key="11">
    <source>
        <dbReference type="SAM" id="Phobius"/>
    </source>
</evidence>
<proteinExistence type="predicted"/>
<reference evidence="15" key="1">
    <citation type="journal article" date="2019" name="Int. J. Syst. Evol. Microbiol.">
        <title>The Global Catalogue of Microorganisms (GCM) 10K type strain sequencing project: providing services to taxonomists for standard genome sequencing and annotation.</title>
        <authorList>
            <consortium name="The Broad Institute Genomics Platform"/>
            <consortium name="The Broad Institute Genome Sequencing Center for Infectious Disease"/>
            <person name="Wu L."/>
            <person name="Ma J."/>
        </authorList>
    </citation>
    <scope>NUCLEOTIDE SEQUENCE [LARGE SCALE GENOMIC DNA]</scope>
    <source>
        <strain evidence="15">JCM 17440</strain>
    </source>
</reference>
<keyword evidence="6 11" id="KW-0812">Transmembrane</keyword>
<dbReference type="Proteomes" id="UP001501710">
    <property type="component" value="Unassembled WGS sequence"/>
</dbReference>
<evidence type="ECO:0000256" key="7">
    <source>
        <dbReference type="ARBA" id="ARBA00022777"/>
    </source>
</evidence>
<dbReference type="PANTHER" id="PTHR45436">
    <property type="entry name" value="SENSOR HISTIDINE KINASE YKOH"/>
    <property type="match status" value="1"/>
</dbReference>
<sequence length="473" mass="52560">MATARRGTIRRWRGRVLFSVRGRTTIVTVTVSALILVLVFVLLMLLTQDWLENRVWRRSEHTTERVAADIVRGRSAAALVTEPDETRLVQVITPEARVVAASEALRDDPPLVSEETIKGKLLVDRRSCPDFMDDCVWIFGTRLRTSPWGPGVLVVSATPMPTLINVWLLPVGVSLIMAALLALIAWWTWHTIGRAFVPVDEIRAEMVDFRARGLGHRVPVPRAGGAIQGLAETVNDTLERLEEATDRERRFISDASHDLRNPIAGLQTRLEAALGEPDDYEWRPMVESALRDAQRLNEIVVDLLELSRLDSRAPVPVERLDLAALTRREVERRPAGVPIATDLEPGVPVRANPVRLARVLGNLLSNAERHATDRIEVTVARDGAEAVLEVLDDGSGIPPEARERVFERFARLPESRSRDPQGTGLGLPIAREIAEIYGGTLRIVDSPVGARFVLRLPIPDEREDRSGNGESPR</sequence>
<dbReference type="Pfam" id="PF00512">
    <property type="entry name" value="HisKA"/>
    <property type="match status" value="1"/>
</dbReference>
<dbReference type="SUPFAM" id="SSF47384">
    <property type="entry name" value="Homodimeric domain of signal transducing histidine kinase"/>
    <property type="match status" value="1"/>
</dbReference>
<feature type="transmembrane region" description="Helical" evidence="11">
    <location>
        <begin position="166"/>
        <end position="189"/>
    </location>
</feature>
<evidence type="ECO:0000256" key="9">
    <source>
        <dbReference type="ARBA" id="ARBA00023012"/>
    </source>
</evidence>